<dbReference type="SUPFAM" id="SSF47862">
    <property type="entry name" value="Saposin"/>
    <property type="match status" value="1"/>
</dbReference>
<organism evidence="3 4">
    <name type="scientific">Mesorhabditis belari</name>
    <dbReference type="NCBI Taxonomy" id="2138241"/>
    <lineage>
        <taxon>Eukaryota</taxon>
        <taxon>Metazoa</taxon>
        <taxon>Ecdysozoa</taxon>
        <taxon>Nematoda</taxon>
        <taxon>Chromadorea</taxon>
        <taxon>Rhabditida</taxon>
        <taxon>Rhabditina</taxon>
        <taxon>Rhabditomorpha</taxon>
        <taxon>Rhabditoidea</taxon>
        <taxon>Rhabditidae</taxon>
        <taxon>Mesorhabditinae</taxon>
        <taxon>Mesorhabditis</taxon>
    </lineage>
</organism>
<proteinExistence type="predicted"/>
<evidence type="ECO:0000256" key="1">
    <source>
        <dbReference type="SAM" id="MobiDB-lite"/>
    </source>
</evidence>
<feature type="region of interest" description="Disordered" evidence="1">
    <location>
        <begin position="128"/>
        <end position="157"/>
    </location>
</feature>
<dbReference type="InterPro" id="IPR011001">
    <property type="entry name" value="Saposin-like"/>
</dbReference>
<name>A0AAF3J6J8_9BILA</name>
<dbReference type="WBParaSite" id="MBELARI_LOCUS19354.2">
    <property type="protein sequence ID" value="MBELARI_LOCUS19354.2"/>
    <property type="gene ID" value="MBELARI_LOCUS19354"/>
</dbReference>
<sequence>MKSIPGNFFPIFCTFLLAVSTVVSQSSSSQEADSLTPSERCEACQIVLKTVYGHFFKQVSSRRKLAHQLRHECNRHYQYRRRCLLFTRTNTLEIIFHEMGATEFKPINPCTVLKECKSLHSPIIETSEERTNGMDETTTSFNDNTSTSTDETITVVE</sequence>
<reference evidence="4" key="1">
    <citation type="submission" date="2024-02" db="UniProtKB">
        <authorList>
            <consortium name="WormBaseParasite"/>
        </authorList>
    </citation>
    <scope>IDENTIFICATION</scope>
</reference>
<keyword evidence="3" id="KW-1185">Reference proteome</keyword>
<dbReference type="Gene3D" id="1.10.225.10">
    <property type="entry name" value="Saposin-like"/>
    <property type="match status" value="1"/>
</dbReference>
<dbReference type="Proteomes" id="UP000887575">
    <property type="component" value="Unassembled WGS sequence"/>
</dbReference>
<feature type="signal peptide" evidence="2">
    <location>
        <begin position="1"/>
        <end position="24"/>
    </location>
</feature>
<protein>
    <submittedName>
        <fullName evidence="4">Saposin B-type domain-containing protein</fullName>
    </submittedName>
</protein>
<evidence type="ECO:0000256" key="2">
    <source>
        <dbReference type="SAM" id="SignalP"/>
    </source>
</evidence>
<evidence type="ECO:0000313" key="3">
    <source>
        <dbReference type="Proteomes" id="UP000887575"/>
    </source>
</evidence>
<feature type="chain" id="PRO_5041905914" evidence="2">
    <location>
        <begin position="25"/>
        <end position="157"/>
    </location>
</feature>
<feature type="compositionally biased region" description="Low complexity" evidence="1">
    <location>
        <begin position="135"/>
        <end position="157"/>
    </location>
</feature>
<evidence type="ECO:0000313" key="4">
    <source>
        <dbReference type="WBParaSite" id="MBELARI_LOCUS19354.2"/>
    </source>
</evidence>
<dbReference type="AlphaFoldDB" id="A0AAF3J6J8"/>
<accession>A0AAF3J6J8</accession>
<keyword evidence="2" id="KW-0732">Signal</keyword>